<comment type="similarity">
    <text evidence="1">Belongs to the ABC transporter superfamily.</text>
</comment>
<evidence type="ECO:0000256" key="2">
    <source>
        <dbReference type="ARBA" id="ARBA00022448"/>
    </source>
</evidence>
<evidence type="ECO:0000256" key="4">
    <source>
        <dbReference type="ARBA" id="ARBA00022840"/>
    </source>
</evidence>
<dbReference type="SUPFAM" id="SSF52540">
    <property type="entry name" value="P-loop containing nucleoside triphosphate hydrolases"/>
    <property type="match status" value="1"/>
</dbReference>
<dbReference type="GO" id="GO:0005524">
    <property type="term" value="F:ATP binding"/>
    <property type="evidence" value="ECO:0007669"/>
    <property type="project" value="UniProtKB-KW"/>
</dbReference>
<keyword evidence="3" id="KW-0547">Nucleotide-binding</keyword>
<reference evidence="7 8" key="1">
    <citation type="submission" date="2024-06" db="EMBL/GenBank/DDBJ databases">
        <authorList>
            <person name="Kim D.-U."/>
        </authorList>
    </citation>
    <scope>NUCLEOTIDE SEQUENCE [LARGE SCALE GENOMIC DNA]</scope>
    <source>
        <strain evidence="7 8">KACC15460</strain>
    </source>
</reference>
<dbReference type="SMART" id="SM00382">
    <property type="entry name" value="AAA"/>
    <property type="match status" value="1"/>
</dbReference>
<dbReference type="Pfam" id="PF00005">
    <property type="entry name" value="ABC_tran"/>
    <property type="match status" value="1"/>
</dbReference>
<evidence type="ECO:0000313" key="8">
    <source>
        <dbReference type="Proteomes" id="UP001548832"/>
    </source>
</evidence>
<dbReference type="InterPro" id="IPR052156">
    <property type="entry name" value="BCAA_Transport_ATP-bd_LivF"/>
</dbReference>
<dbReference type="PROSITE" id="PS50893">
    <property type="entry name" value="ABC_TRANSPORTER_2"/>
    <property type="match status" value="1"/>
</dbReference>
<organism evidence="7 8">
    <name type="scientific">Mesorhizobium shangrilense</name>
    <dbReference type="NCBI Taxonomy" id="460060"/>
    <lineage>
        <taxon>Bacteria</taxon>
        <taxon>Pseudomonadati</taxon>
        <taxon>Pseudomonadota</taxon>
        <taxon>Alphaproteobacteria</taxon>
        <taxon>Hyphomicrobiales</taxon>
        <taxon>Phyllobacteriaceae</taxon>
        <taxon>Mesorhizobium</taxon>
    </lineage>
</organism>
<gene>
    <name evidence="7" type="ORF">ABVQ20_18055</name>
</gene>
<keyword evidence="2" id="KW-0813">Transport</keyword>
<evidence type="ECO:0000256" key="1">
    <source>
        <dbReference type="ARBA" id="ARBA00005417"/>
    </source>
</evidence>
<proteinExistence type="inferred from homology"/>
<comment type="caution">
    <text evidence="7">The sequence shown here is derived from an EMBL/GenBank/DDBJ whole genome shotgun (WGS) entry which is preliminary data.</text>
</comment>
<keyword evidence="5" id="KW-0029">Amino-acid transport</keyword>
<keyword evidence="4 7" id="KW-0067">ATP-binding</keyword>
<dbReference type="PANTHER" id="PTHR43820">
    <property type="entry name" value="HIGH-AFFINITY BRANCHED-CHAIN AMINO ACID TRANSPORT ATP-BINDING PROTEIN LIVF"/>
    <property type="match status" value="1"/>
</dbReference>
<accession>A0ABV2DFX8</accession>
<dbReference type="EMBL" id="JBEWSZ010000001">
    <property type="protein sequence ID" value="MET2828887.1"/>
    <property type="molecule type" value="Genomic_DNA"/>
</dbReference>
<sequence>MSLLSVENLVVRHGLLQAVRGVSFSAERGETLALVGANGAGKTTLLRAIAGAHQPAAGQVRFDGADLTDVPSHKRVGMGIALVPEGRKLFVQMTVEENLLLGRTAGRPGDWSVDRVLEMFPNLKARRRAKTGHLSGGEQQATAIGRALMSNPDLLLLDEVSLGLSPLIVDRVYASLQTLITSGTTIILVEQDLNRALSVSDRVICMLEGRVSLEGPSKSMSRDDVTKAYFGLHKAGAGSVSA</sequence>
<dbReference type="PANTHER" id="PTHR43820:SF5">
    <property type="entry name" value="HIGH-AFFINITY BRANCHED-CHAIN AMINO ACID TRANSPORT ATP-BINDING PROTEIN"/>
    <property type="match status" value="1"/>
</dbReference>
<dbReference type="Proteomes" id="UP001548832">
    <property type="component" value="Unassembled WGS sequence"/>
</dbReference>
<dbReference type="CDD" id="cd03224">
    <property type="entry name" value="ABC_TM1139_LivF_branched"/>
    <property type="match status" value="1"/>
</dbReference>
<evidence type="ECO:0000256" key="5">
    <source>
        <dbReference type="ARBA" id="ARBA00022970"/>
    </source>
</evidence>
<dbReference type="InterPro" id="IPR003593">
    <property type="entry name" value="AAA+_ATPase"/>
</dbReference>
<name>A0ABV2DFX8_9HYPH</name>
<feature type="domain" description="ABC transporter" evidence="6">
    <location>
        <begin position="4"/>
        <end position="233"/>
    </location>
</feature>
<dbReference type="InterPro" id="IPR003439">
    <property type="entry name" value="ABC_transporter-like_ATP-bd"/>
</dbReference>
<evidence type="ECO:0000256" key="3">
    <source>
        <dbReference type="ARBA" id="ARBA00022741"/>
    </source>
</evidence>
<evidence type="ECO:0000313" key="7">
    <source>
        <dbReference type="EMBL" id="MET2828887.1"/>
    </source>
</evidence>
<keyword evidence="8" id="KW-1185">Reference proteome</keyword>
<dbReference type="RefSeq" id="WP_354460863.1">
    <property type="nucleotide sequence ID" value="NZ_JBEWSZ010000001.1"/>
</dbReference>
<evidence type="ECO:0000259" key="6">
    <source>
        <dbReference type="PROSITE" id="PS50893"/>
    </source>
</evidence>
<protein>
    <submittedName>
        <fullName evidence="7">ABC transporter ATP-binding protein</fullName>
    </submittedName>
</protein>
<dbReference type="Gene3D" id="3.40.50.300">
    <property type="entry name" value="P-loop containing nucleotide triphosphate hydrolases"/>
    <property type="match status" value="1"/>
</dbReference>
<dbReference type="InterPro" id="IPR027417">
    <property type="entry name" value="P-loop_NTPase"/>
</dbReference>